<dbReference type="AlphaFoldDB" id="A0A482VTK6"/>
<evidence type="ECO:0000259" key="1">
    <source>
        <dbReference type="Pfam" id="PF13843"/>
    </source>
</evidence>
<keyword evidence="3" id="KW-1185">Reference proteome</keyword>
<dbReference type="PANTHER" id="PTHR46599:SF3">
    <property type="entry name" value="PIGGYBAC TRANSPOSABLE ELEMENT-DERIVED PROTEIN 4"/>
    <property type="match status" value="1"/>
</dbReference>
<dbReference type="OrthoDB" id="6602143at2759"/>
<dbReference type="PANTHER" id="PTHR46599">
    <property type="entry name" value="PIGGYBAC TRANSPOSABLE ELEMENT-DERIVED PROTEIN 4"/>
    <property type="match status" value="1"/>
</dbReference>
<accession>A0A482VTK6</accession>
<feature type="domain" description="PiggyBac transposable element-derived protein" evidence="1">
    <location>
        <begin position="2"/>
        <end position="178"/>
    </location>
</feature>
<sequence length="184" mass="21144">VVPYQGRLFFKQYIPQKIQNYGVKLFKLCSDNGYSWNIRIYAEKEKVTGSASVPTNIVINLSKDLLNSGRIIIADNFYTSLDLTNILLENQIHYIGTLRSNRRGNPKEIVNKKLKKGEVFGLENERGVCVMKWRDKRDVHILSAKHTTETVDVQRRNGAVKKPQAIIEYNEGESSINRFVRSNV</sequence>
<gene>
    <name evidence="2" type="ORF">BDFB_010057</name>
</gene>
<dbReference type="Pfam" id="PF13843">
    <property type="entry name" value="DDE_Tnp_1_7"/>
    <property type="match status" value="1"/>
</dbReference>
<dbReference type="Proteomes" id="UP000292052">
    <property type="component" value="Unassembled WGS sequence"/>
</dbReference>
<protein>
    <submittedName>
        <fullName evidence="2">DDE Tnp 1 7 domain containing protein</fullName>
    </submittedName>
</protein>
<dbReference type="InterPro" id="IPR029526">
    <property type="entry name" value="PGBD"/>
</dbReference>
<organism evidence="2 3">
    <name type="scientific">Asbolus verrucosus</name>
    <name type="common">Desert ironclad beetle</name>
    <dbReference type="NCBI Taxonomy" id="1661398"/>
    <lineage>
        <taxon>Eukaryota</taxon>
        <taxon>Metazoa</taxon>
        <taxon>Ecdysozoa</taxon>
        <taxon>Arthropoda</taxon>
        <taxon>Hexapoda</taxon>
        <taxon>Insecta</taxon>
        <taxon>Pterygota</taxon>
        <taxon>Neoptera</taxon>
        <taxon>Endopterygota</taxon>
        <taxon>Coleoptera</taxon>
        <taxon>Polyphaga</taxon>
        <taxon>Cucujiformia</taxon>
        <taxon>Tenebrionidae</taxon>
        <taxon>Pimeliinae</taxon>
        <taxon>Asbolus</taxon>
    </lineage>
</organism>
<dbReference type="STRING" id="1661398.A0A482VTK6"/>
<dbReference type="EMBL" id="QDEB01068463">
    <property type="protein sequence ID" value="RZC35708.1"/>
    <property type="molecule type" value="Genomic_DNA"/>
</dbReference>
<comment type="caution">
    <text evidence="2">The sequence shown here is derived from an EMBL/GenBank/DDBJ whole genome shotgun (WGS) entry which is preliminary data.</text>
</comment>
<reference evidence="2 3" key="1">
    <citation type="submission" date="2017-03" db="EMBL/GenBank/DDBJ databases">
        <title>Genome of the blue death feigning beetle - Asbolus verrucosus.</title>
        <authorList>
            <person name="Rider S.D."/>
        </authorList>
    </citation>
    <scope>NUCLEOTIDE SEQUENCE [LARGE SCALE GENOMIC DNA]</scope>
    <source>
        <strain evidence="2">Butters</strain>
        <tissue evidence="2">Head and leg muscle</tissue>
    </source>
</reference>
<evidence type="ECO:0000313" key="2">
    <source>
        <dbReference type="EMBL" id="RZC35708.1"/>
    </source>
</evidence>
<feature type="non-terminal residue" evidence="2">
    <location>
        <position position="1"/>
    </location>
</feature>
<name>A0A482VTK6_ASBVE</name>
<evidence type="ECO:0000313" key="3">
    <source>
        <dbReference type="Proteomes" id="UP000292052"/>
    </source>
</evidence>
<proteinExistence type="predicted"/>